<accession>A0A4Q7KRJ5</accession>
<name>A0A4Q7KRJ5_9PSEU</name>
<dbReference type="EMBL" id="SGWQ01000004">
    <property type="protein sequence ID" value="RZS39134.1"/>
    <property type="molecule type" value="Genomic_DNA"/>
</dbReference>
<gene>
    <name evidence="1" type="ORF">EV193_104350</name>
</gene>
<dbReference type="AlphaFoldDB" id="A0A4Q7KRJ5"/>
<protein>
    <submittedName>
        <fullName evidence="1">Uncharacterized protein</fullName>
    </submittedName>
</protein>
<sequence length="89" mass="9844">MRFYALVATSKVSPDVPELMDSWDADAVAEDAGLTLDMKQALGNELRDDENADVGFVTIEVPDDAILSHIRWDKLEKIPGAVRRDPSTE</sequence>
<evidence type="ECO:0000313" key="1">
    <source>
        <dbReference type="EMBL" id="RZS39134.1"/>
    </source>
</evidence>
<organism evidence="1 2">
    <name type="scientific">Herbihabitans rhizosphaerae</name>
    <dbReference type="NCBI Taxonomy" id="1872711"/>
    <lineage>
        <taxon>Bacteria</taxon>
        <taxon>Bacillati</taxon>
        <taxon>Actinomycetota</taxon>
        <taxon>Actinomycetes</taxon>
        <taxon>Pseudonocardiales</taxon>
        <taxon>Pseudonocardiaceae</taxon>
        <taxon>Herbihabitans</taxon>
    </lineage>
</organism>
<reference evidence="1 2" key="1">
    <citation type="submission" date="2019-02" db="EMBL/GenBank/DDBJ databases">
        <title>Genomic Encyclopedia of Type Strains, Phase IV (KMG-IV): sequencing the most valuable type-strain genomes for metagenomic binning, comparative biology and taxonomic classification.</title>
        <authorList>
            <person name="Goeker M."/>
        </authorList>
    </citation>
    <scope>NUCLEOTIDE SEQUENCE [LARGE SCALE GENOMIC DNA]</scope>
    <source>
        <strain evidence="1 2">DSM 101727</strain>
    </source>
</reference>
<evidence type="ECO:0000313" key="2">
    <source>
        <dbReference type="Proteomes" id="UP000294257"/>
    </source>
</evidence>
<keyword evidence="2" id="KW-1185">Reference proteome</keyword>
<comment type="caution">
    <text evidence="1">The sequence shown here is derived from an EMBL/GenBank/DDBJ whole genome shotgun (WGS) entry which is preliminary data.</text>
</comment>
<proteinExistence type="predicted"/>
<dbReference type="Proteomes" id="UP000294257">
    <property type="component" value="Unassembled WGS sequence"/>
</dbReference>
<dbReference type="RefSeq" id="WP_130344705.1">
    <property type="nucleotide sequence ID" value="NZ_SGWQ01000004.1"/>
</dbReference>